<accession>A0A1F7RSB5</accession>
<comment type="caution">
    <text evidence="2">The sequence shown here is derived from an EMBL/GenBank/DDBJ whole genome shotgun (WGS) entry which is preliminary data.</text>
</comment>
<dbReference type="Pfam" id="PF08241">
    <property type="entry name" value="Methyltransf_11"/>
    <property type="match status" value="1"/>
</dbReference>
<dbReference type="InterPro" id="IPR013216">
    <property type="entry name" value="Methyltransf_11"/>
</dbReference>
<dbReference type="GO" id="GO:0008757">
    <property type="term" value="F:S-adenosylmethionine-dependent methyltransferase activity"/>
    <property type="evidence" value="ECO:0007669"/>
    <property type="project" value="InterPro"/>
</dbReference>
<feature type="domain" description="Methyltransferase type 11" evidence="1">
    <location>
        <begin position="40"/>
        <end position="124"/>
    </location>
</feature>
<dbReference type="SUPFAM" id="SSF53335">
    <property type="entry name" value="S-adenosyl-L-methionine-dependent methyltransferases"/>
    <property type="match status" value="1"/>
</dbReference>
<evidence type="ECO:0000313" key="2">
    <source>
        <dbReference type="EMBL" id="OGL44445.1"/>
    </source>
</evidence>
<dbReference type="Proteomes" id="UP000178797">
    <property type="component" value="Unassembled WGS sequence"/>
</dbReference>
<reference evidence="2 3" key="1">
    <citation type="journal article" date="2016" name="Nat. Commun.">
        <title>Thousands of microbial genomes shed light on interconnected biogeochemical processes in an aquifer system.</title>
        <authorList>
            <person name="Anantharaman K."/>
            <person name="Brown C.T."/>
            <person name="Hug L.A."/>
            <person name="Sharon I."/>
            <person name="Castelle C.J."/>
            <person name="Probst A.J."/>
            <person name="Thomas B.C."/>
            <person name="Singh A."/>
            <person name="Wilkins M.J."/>
            <person name="Karaoz U."/>
            <person name="Brodie E.L."/>
            <person name="Williams K.H."/>
            <person name="Hubbard S.S."/>
            <person name="Banfield J.F."/>
        </authorList>
    </citation>
    <scope>NUCLEOTIDE SEQUENCE [LARGE SCALE GENOMIC DNA]</scope>
</reference>
<dbReference type="Gene3D" id="3.40.50.150">
    <property type="entry name" value="Vaccinia Virus protein VP39"/>
    <property type="match status" value="1"/>
</dbReference>
<name>A0A1F7RSB5_9BACT</name>
<organism evidence="2 3">
    <name type="scientific">Candidatus Schekmanbacteria bacterium RBG_16_38_10</name>
    <dbReference type="NCBI Taxonomy" id="1817879"/>
    <lineage>
        <taxon>Bacteria</taxon>
        <taxon>Candidatus Schekmaniibacteriota</taxon>
    </lineage>
</organism>
<protein>
    <recommendedName>
        <fullName evidence="1">Methyltransferase type 11 domain-containing protein</fullName>
    </recommendedName>
</protein>
<dbReference type="CDD" id="cd02440">
    <property type="entry name" value="AdoMet_MTases"/>
    <property type="match status" value="1"/>
</dbReference>
<evidence type="ECO:0000259" key="1">
    <source>
        <dbReference type="Pfam" id="PF08241"/>
    </source>
</evidence>
<dbReference type="InterPro" id="IPR029063">
    <property type="entry name" value="SAM-dependent_MTases_sf"/>
</dbReference>
<sequence>MYKKDYHAVRMTYDQRRTILWHTLVKEYFQKYIKKDDCVLELGAGYGDFINSISARKKVAIDIWEDMQKYLNSDVEAITGDATSLDKVEDNSVDFVFASNFFEHLSQEDIEQYILCLRKIMKDHATLNILQPNFKYAYREYFDDYTHKTIFTENGLCGFLEANGYEIIECIPRFLPFTIKSKIPIHPFLVKIYLRFPVKIMAKQMFIRAQIIK</sequence>
<evidence type="ECO:0000313" key="3">
    <source>
        <dbReference type="Proteomes" id="UP000178797"/>
    </source>
</evidence>
<dbReference type="EMBL" id="MGDE01000183">
    <property type="protein sequence ID" value="OGL44445.1"/>
    <property type="molecule type" value="Genomic_DNA"/>
</dbReference>
<proteinExistence type="predicted"/>
<gene>
    <name evidence="2" type="ORF">A2W05_10700</name>
</gene>
<dbReference type="AlphaFoldDB" id="A0A1F7RSB5"/>